<keyword evidence="1" id="KW-0812">Transmembrane</keyword>
<protein>
    <recommendedName>
        <fullName evidence="4">Zinc-finger domain-containing protein</fullName>
    </recommendedName>
</protein>
<name>A0A916RYH9_9BACT</name>
<sequence>MRRCERDREVAAALRGGGLSAELSGHVAECAGCRETVRVTRALLAVRAVEPPDAGVVWRRVQEEVLLRRATRPLAVMRVLSAVFLGVLAVWAVPVMWVLVRGHLGDLGPEWVTGTVVSAVMIGVGVLGLWYVGRRTPSPVLKY</sequence>
<reference evidence="2" key="2">
    <citation type="submission" date="2020-09" db="EMBL/GenBank/DDBJ databases">
        <authorList>
            <person name="Sun Q."/>
            <person name="Zhou Y."/>
        </authorList>
    </citation>
    <scope>NUCLEOTIDE SEQUENCE</scope>
    <source>
        <strain evidence="2">CGMCC 1.15447</strain>
    </source>
</reference>
<proteinExistence type="predicted"/>
<dbReference type="Proteomes" id="UP000648801">
    <property type="component" value="Unassembled WGS sequence"/>
</dbReference>
<keyword evidence="1" id="KW-1133">Transmembrane helix</keyword>
<organism evidence="2 3">
    <name type="scientific">Edaphobacter acidisoli</name>
    <dbReference type="NCBI Taxonomy" id="2040573"/>
    <lineage>
        <taxon>Bacteria</taxon>
        <taxon>Pseudomonadati</taxon>
        <taxon>Acidobacteriota</taxon>
        <taxon>Terriglobia</taxon>
        <taxon>Terriglobales</taxon>
        <taxon>Acidobacteriaceae</taxon>
        <taxon>Edaphobacter</taxon>
    </lineage>
</organism>
<feature type="transmembrane region" description="Helical" evidence="1">
    <location>
        <begin position="111"/>
        <end position="132"/>
    </location>
</feature>
<evidence type="ECO:0000313" key="2">
    <source>
        <dbReference type="EMBL" id="GGA72433.1"/>
    </source>
</evidence>
<keyword evidence="3" id="KW-1185">Reference proteome</keyword>
<feature type="transmembrane region" description="Helical" evidence="1">
    <location>
        <begin position="75"/>
        <end position="99"/>
    </location>
</feature>
<evidence type="ECO:0008006" key="4">
    <source>
        <dbReference type="Google" id="ProtNLM"/>
    </source>
</evidence>
<evidence type="ECO:0000313" key="3">
    <source>
        <dbReference type="Proteomes" id="UP000648801"/>
    </source>
</evidence>
<accession>A0A916RYH9</accession>
<dbReference type="AlphaFoldDB" id="A0A916RYH9"/>
<dbReference type="EMBL" id="BMJB01000001">
    <property type="protein sequence ID" value="GGA72433.1"/>
    <property type="molecule type" value="Genomic_DNA"/>
</dbReference>
<evidence type="ECO:0000256" key="1">
    <source>
        <dbReference type="SAM" id="Phobius"/>
    </source>
</evidence>
<keyword evidence="1" id="KW-0472">Membrane</keyword>
<comment type="caution">
    <text evidence="2">The sequence shown here is derived from an EMBL/GenBank/DDBJ whole genome shotgun (WGS) entry which is preliminary data.</text>
</comment>
<gene>
    <name evidence="2" type="ORF">GCM10011507_25080</name>
</gene>
<dbReference type="RefSeq" id="WP_188759570.1">
    <property type="nucleotide sequence ID" value="NZ_BMJB01000001.1"/>
</dbReference>
<reference evidence="2" key="1">
    <citation type="journal article" date="2014" name="Int. J. Syst. Evol. Microbiol.">
        <title>Complete genome sequence of Corynebacterium casei LMG S-19264T (=DSM 44701T), isolated from a smear-ripened cheese.</title>
        <authorList>
            <consortium name="US DOE Joint Genome Institute (JGI-PGF)"/>
            <person name="Walter F."/>
            <person name="Albersmeier A."/>
            <person name="Kalinowski J."/>
            <person name="Ruckert C."/>
        </authorList>
    </citation>
    <scope>NUCLEOTIDE SEQUENCE</scope>
    <source>
        <strain evidence="2">CGMCC 1.15447</strain>
    </source>
</reference>